<comment type="caution">
    <text evidence="8">The sequence shown here is derived from an EMBL/GenBank/DDBJ whole genome shotgun (WGS) entry which is preliminary data.</text>
</comment>
<dbReference type="GO" id="GO:0030246">
    <property type="term" value="F:carbohydrate binding"/>
    <property type="evidence" value="ECO:0007669"/>
    <property type="project" value="InterPro"/>
</dbReference>
<keyword evidence="2" id="KW-0456">Lyase</keyword>
<evidence type="ECO:0000259" key="4">
    <source>
        <dbReference type="Pfam" id="PF02278"/>
    </source>
</evidence>
<dbReference type="Gene3D" id="2.60.220.10">
    <property type="entry name" value="Polysaccharide lyase family 8-like, C-terminal"/>
    <property type="match status" value="1"/>
</dbReference>
<accession>A0A2R5EQ45</accession>
<evidence type="ECO:0000259" key="6">
    <source>
        <dbReference type="Pfam" id="PF09092"/>
    </source>
</evidence>
<dbReference type="InterPro" id="IPR011071">
    <property type="entry name" value="Lyase_8-like_C"/>
</dbReference>
<dbReference type="Pfam" id="PF09093">
    <property type="entry name" value="Lyase_catalyt"/>
    <property type="match status" value="1"/>
</dbReference>
<dbReference type="Proteomes" id="UP000245202">
    <property type="component" value="Unassembled WGS sequence"/>
</dbReference>
<dbReference type="PANTHER" id="PTHR37322:SF3">
    <property type="entry name" value="CHONDROITIN SULFATE ABC EXOLYASE"/>
    <property type="match status" value="1"/>
</dbReference>
<dbReference type="SUPFAM" id="SSF74650">
    <property type="entry name" value="Galactose mutarotase-like"/>
    <property type="match status" value="1"/>
</dbReference>
<feature type="chain" id="PRO_5015327364" evidence="3">
    <location>
        <begin position="21"/>
        <end position="1436"/>
    </location>
</feature>
<dbReference type="PANTHER" id="PTHR37322">
    <property type="match status" value="1"/>
</dbReference>
<dbReference type="Gene3D" id="1.50.10.100">
    <property type="entry name" value="Chondroitin AC/alginate lyase"/>
    <property type="match status" value="1"/>
</dbReference>
<feature type="domain" description="Lyase N-terminal" evidence="6">
    <location>
        <begin position="28"/>
        <end position="190"/>
    </location>
</feature>
<organism evidence="8 9">
    <name type="scientific">Paenibacillus agaridevorans</name>
    <dbReference type="NCBI Taxonomy" id="171404"/>
    <lineage>
        <taxon>Bacteria</taxon>
        <taxon>Bacillati</taxon>
        <taxon>Bacillota</taxon>
        <taxon>Bacilli</taxon>
        <taxon>Bacillales</taxon>
        <taxon>Paenibacillaceae</taxon>
        <taxon>Paenibacillus</taxon>
    </lineage>
</organism>
<dbReference type="InterPro" id="IPR008979">
    <property type="entry name" value="Galactose-bd-like_sf"/>
</dbReference>
<evidence type="ECO:0000259" key="5">
    <source>
        <dbReference type="Pfam" id="PF06439"/>
    </source>
</evidence>
<dbReference type="Pfam" id="PF06439">
    <property type="entry name" value="3keto-disac_hyd"/>
    <property type="match status" value="1"/>
</dbReference>
<comment type="similarity">
    <text evidence="1">Belongs to the polysaccharide lyase 8 family.</text>
</comment>
<dbReference type="GO" id="GO:0005576">
    <property type="term" value="C:extracellular region"/>
    <property type="evidence" value="ECO:0007669"/>
    <property type="project" value="InterPro"/>
</dbReference>
<dbReference type="GO" id="GO:0016787">
    <property type="term" value="F:hydrolase activity"/>
    <property type="evidence" value="ECO:0007669"/>
    <property type="project" value="InterPro"/>
</dbReference>
<name>A0A2R5EQ45_9BACL</name>
<dbReference type="InterPro" id="IPR013320">
    <property type="entry name" value="ConA-like_dom_sf"/>
</dbReference>
<dbReference type="SUPFAM" id="SSF49785">
    <property type="entry name" value="Galactose-binding domain-like"/>
    <property type="match status" value="1"/>
</dbReference>
<evidence type="ECO:0000313" key="8">
    <source>
        <dbReference type="EMBL" id="GBG08225.1"/>
    </source>
</evidence>
<dbReference type="InterPro" id="IPR014718">
    <property type="entry name" value="GH-type_carb-bd"/>
</dbReference>
<evidence type="ECO:0000259" key="7">
    <source>
        <dbReference type="Pfam" id="PF09093"/>
    </source>
</evidence>
<feature type="domain" description="Polysaccharide lyase family 8 central" evidence="4">
    <location>
        <begin position="617"/>
        <end position="872"/>
    </location>
</feature>
<dbReference type="InterPro" id="IPR039174">
    <property type="entry name" value="Chondroitin_ABC_lyase"/>
</dbReference>
<dbReference type="EMBL" id="BDQX01000159">
    <property type="protein sequence ID" value="GBG08225.1"/>
    <property type="molecule type" value="Genomic_DNA"/>
</dbReference>
<feature type="domain" description="3-keto-alpha-glucoside-1,2-lyase/3-keto-2-hydroxy-glucal hydratase" evidence="5">
    <location>
        <begin position="1034"/>
        <end position="1186"/>
    </location>
</feature>
<dbReference type="Gene3D" id="2.70.98.10">
    <property type="match status" value="1"/>
</dbReference>
<dbReference type="Pfam" id="PF02278">
    <property type="entry name" value="Lyase_8"/>
    <property type="match status" value="1"/>
</dbReference>
<dbReference type="InterPro" id="IPR015176">
    <property type="entry name" value="Lyase_N"/>
</dbReference>
<dbReference type="InterPro" id="IPR003159">
    <property type="entry name" value="Lyase_8_central_dom"/>
</dbReference>
<dbReference type="SUPFAM" id="SSF49863">
    <property type="entry name" value="Hyaluronate lyase-like, C-terminal domain"/>
    <property type="match status" value="1"/>
</dbReference>
<proteinExistence type="inferred from homology"/>
<evidence type="ECO:0000256" key="2">
    <source>
        <dbReference type="ARBA" id="ARBA00023239"/>
    </source>
</evidence>
<dbReference type="Gene3D" id="2.60.120.560">
    <property type="entry name" value="Exo-inulinase, domain 1"/>
    <property type="match status" value="2"/>
</dbReference>
<dbReference type="Pfam" id="PF09092">
    <property type="entry name" value="Lyase_N"/>
    <property type="match status" value="1"/>
</dbReference>
<feature type="signal peptide" evidence="3">
    <location>
        <begin position="1"/>
        <end position="20"/>
    </location>
</feature>
<dbReference type="SUPFAM" id="SSF49899">
    <property type="entry name" value="Concanavalin A-like lectins/glucanases"/>
    <property type="match status" value="2"/>
</dbReference>
<dbReference type="InterPro" id="IPR011013">
    <property type="entry name" value="Gal_mutarotase_sf_dom"/>
</dbReference>
<protein>
    <submittedName>
        <fullName evidence="8">Uncharacterized protein</fullName>
    </submittedName>
</protein>
<dbReference type="Gene3D" id="2.60.120.430">
    <property type="entry name" value="Galactose-binding lectin"/>
    <property type="match status" value="1"/>
</dbReference>
<dbReference type="InterPro" id="IPR008929">
    <property type="entry name" value="Chondroitin_lyas"/>
</dbReference>
<dbReference type="GO" id="GO:0005975">
    <property type="term" value="P:carbohydrate metabolic process"/>
    <property type="evidence" value="ECO:0007669"/>
    <property type="project" value="InterPro"/>
</dbReference>
<evidence type="ECO:0000256" key="1">
    <source>
        <dbReference type="ARBA" id="ARBA00006699"/>
    </source>
</evidence>
<evidence type="ECO:0000313" key="9">
    <source>
        <dbReference type="Proteomes" id="UP000245202"/>
    </source>
</evidence>
<dbReference type="GO" id="GO:0006027">
    <property type="term" value="P:glycosaminoglycan catabolic process"/>
    <property type="evidence" value="ECO:0007669"/>
    <property type="project" value="InterPro"/>
</dbReference>
<dbReference type="InterPro" id="IPR015177">
    <property type="entry name" value="Lyase_catalyt"/>
</dbReference>
<evidence type="ECO:0000256" key="3">
    <source>
        <dbReference type="SAM" id="SignalP"/>
    </source>
</evidence>
<gene>
    <name evidence="8" type="ORF">PAT3040_02797</name>
</gene>
<keyword evidence="9" id="KW-1185">Reference proteome</keyword>
<reference evidence="8 9" key="1">
    <citation type="submission" date="2017-08" db="EMBL/GenBank/DDBJ databases">
        <title>Substantial Increase in Enzyme Production by Combined Drug-Resistance Mutations in Paenibacillus agaridevorans.</title>
        <authorList>
            <person name="Tanaka Y."/>
            <person name="Funane K."/>
            <person name="Hosaka T."/>
            <person name="Shiwa Y."/>
            <person name="Fujita N."/>
            <person name="Miyazaki T."/>
            <person name="Yoshikawa H."/>
            <person name="Murakami K."/>
            <person name="Kasahara K."/>
            <person name="Inaoka T."/>
            <person name="Hiraga Y."/>
            <person name="Ochi K."/>
        </authorList>
    </citation>
    <scope>NUCLEOTIDE SEQUENCE [LARGE SCALE GENOMIC DNA]</scope>
    <source>
        <strain evidence="8 9">T-3040</strain>
    </source>
</reference>
<keyword evidence="3" id="KW-0732">Signal</keyword>
<dbReference type="GO" id="GO:0016837">
    <property type="term" value="F:carbon-oxygen lyase activity, acting on polysaccharides"/>
    <property type="evidence" value="ECO:0007669"/>
    <property type="project" value="UniProtKB-ARBA"/>
</dbReference>
<dbReference type="SUPFAM" id="SSF48230">
    <property type="entry name" value="Chondroitin AC/alginate lyase"/>
    <property type="match status" value="1"/>
</dbReference>
<feature type="domain" description="Lyase catalytic" evidence="7">
    <location>
        <begin position="217"/>
        <end position="556"/>
    </location>
</feature>
<sequence>MLLVMSLLCSLLISVGTLSAADEVLPESFEDSTIPQGWSAAGGGAVALSNLHAKTGSNSLMWTWSNGSKLQSTSLPNMSEAIGSNGGLKVWVYNEQPMADKFLTFNLGTGAELSEGVPRYTFKFYMNYSGWRTIWIKLNNDAKNPAYTGNAVPTTMEIVAPPTPSTANVFIDHFQLTGTIHHTYSADNQAPYMSNDKSNQTYRASLKQPTLPEETQITVQQEQDFNTIMSRLDAYIYGDNLDYANLPDGPVKTRYDALLAKLPTYIAEYDAFNITRDGNGVMHGPGIFVDEESSATNSPYNGLSHSKFEKIWTSLVHDYKLNGNEQSKQKYFDLLDHFHDQGWAEGSGMGSQASIKLRMSGYAYASYLMRDELKAAGKFEREMATLRWFSKLGDALDFRPLDINSLDLVNTDEMRTVTMYNLMYILMMDHSPEKVRYMKSFLDFVDKELAVYSGYQETLKPGYTGYHHEGLYMKSYVPDAIFVGSLIRYLIIGTSFQLDAATMKNIKEFLLMQRSLGNKYEMSHSLSGRFPQGDSTLQTQYISYALNALSGDEELKGIFLDLWDPNDPLIAAHFASKLVNSIIYNSTLGELQISESAAAQFTQQGITAQSPAPGFKNFNYGAMALFRKNNWLVTTKGFNQYNWDYEKDNNNNAFGRYISYGNTEIMLPGGYKSSGLDISEGWDFNRWPGTTTKHIPILELESAKHRSYSDETFGGGVSSEGQYGVFSMRMHDTAYDTSFRANKSWFYFGDEIIALGSDIVNIDTDNRTETTLFQSNMNGTVMPFYNNSPDAIHTFPYSSTTTTNAMVWMVDPFGNGYIIPNANGLRVERGVQESYTKKAGTYEKTQGNYTTAWLDHGMAPTGQGYEYVILPQKTPEQVAAAAQALDYSVLRKDNMAHIVKHNTSNVIGYALFNPTIPLTYGVLKSVDTPVLAMEKNKSDNRIVLSLSDPDLRLEKSPSLGNKTVEQLKTPSQHKTVLAKLNGDWTFPGAAPAGVTLVGYDLATNTTTLAFDCVDGKNFDVDLVTRTSMFSDGFEGGLEKWTGTTNANIRNTDVSLTNNNSMRSVDGSEWTDYTLEADVTVQSRQGGLVFRGQSDLSHYYLLDIRNYDNKISVFKMSGSGTLLASTNFTVELNRSYHIKIVASGHTFTVFVDGVQVLTASDSTYTSGNVGFRVPGATASAKFDNIRVISSSGEILLEDDMENGLGGWQNTANAITGPVGPGLADLTLTNNNLMRSNIGSAWTNYTLDLDATVLNKQAGIVFRIQDSTHYYLLDVRSYDNTIRFYKFAGSAVQLSSTPFPVDPNRKYRIRVVTDGSHFTAYVDGVQVLAAEDSSYTSGNIGLRLPSADARGVFDNVAVYGEYDTEVSEPLSVAGLKKMVERFANNNWIDNKGITNSLQKMLDHNKLQSFIHHVQAQSGKHITKEAADYLLRYANALLN</sequence>
<dbReference type="InterPro" id="IPR010496">
    <property type="entry name" value="AL/BT2_dom"/>
</dbReference>